<dbReference type="InterPro" id="IPR004360">
    <property type="entry name" value="Glyas_Fos-R_dOase_dom"/>
</dbReference>
<sequence>MGAKEKTNSIGHPVPELPVADVERAQQHYRDALGFQIGWLYPDKEIGAVSRDNVAIFFRKREPPFEPTVHWVFAEDVDASFQELTALGANIVDPLERKPWGLRQFTVKDLDGNLFYFHHD</sequence>
<accession>A0A9X0U3H7</accession>
<evidence type="ECO:0000313" key="3">
    <source>
        <dbReference type="Proteomes" id="UP000535182"/>
    </source>
</evidence>
<dbReference type="Proteomes" id="UP000535182">
    <property type="component" value="Unassembled WGS sequence"/>
</dbReference>
<dbReference type="EMBL" id="JACHEB010000004">
    <property type="protein sequence ID" value="MBB5328401.1"/>
    <property type="molecule type" value="Genomic_DNA"/>
</dbReference>
<dbReference type="PROSITE" id="PS51819">
    <property type="entry name" value="VOC"/>
    <property type="match status" value="1"/>
</dbReference>
<comment type="caution">
    <text evidence="2">The sequence shown here is derived from an EMBL/GenBank/DDBJ whole genome shotgun (WGS) entry which is preliminary data.</text>
</comment>
<dbReference type="AlphaFoldDB" id="A0A9X0U3H7"/>
<dbReference type="RefSeq" id="WP_183975867.1">
    <property type="nucleotide sequence ID" value="NZ_JACHEB010000004.1"/>
</dbReference>
<name>A0A9X0U3H7_9BACT</name>
<dbReference type="PANTHER" id="PTHR36503">
    <property type="entry name" value="BLR2520 PROTEIN"/>
    <property type="match status" value="1"/>
</dbReference>
<dbReference type="SUPFAM" id="SSF54593">
    <property type="entry name" value="Glyoxalase/Bleomycin resistance protein/Dihydroxybiphenyl dioxygenase"/>
    <property type="match status" value="1"/>
</dbReference>
<dbReference type="InterPro" id="IPR037523">
    <property type="entry name" value="VOC_core"/>
</dbReference>
<evidence type="ECO:0000313" key="2">
    <source>
        <dbReference type="EMBL" id="MBB5328401.1"/>
    </source>
</evidence>
<keyword evidence="3" id="KW-1185">Reference proteome</keyword>
<dbReference type="Gene3D" id="3.10.180.10">
    <property type="entry name" value="2,3-Dihydroxybiphenyl 1,2-Dioxygenase, domain 1"/>
    <property type="match status" value="1"/>
</dbReference>
<organism evidence="2 3">
    <name type="scientific">Tunturiibacter gelidiferens</name>
    <dbReference type="NCBI Taxonomy" id="3069689"/>
    <lineage>
        <taxon>Bacteria</taxon>
        <taxon>Pseudomonadati</taxon>
        <taxon>Acidobacteriota</taxon>
        <taxon>Terriglobia</taxon>
        <taxon>Terriglobales</taxon>
        <taxon>Acidobacteriaceae</taxon>
        <taxon>Tunturiibacter</taxon>
    </lineage>
</organism>
<protein>
    <submittedName>
        <fullName evidence="2">Glyoxalase superfamily protein PhnB</fullName>
    </submittedName>
</protein>
<dbReference type="Pfam" id="PF00903">
    <property type="entry name" value="Glyoxalase"/>
    <property type="match status" value="1"/>
</dbReference>
<feature type="domain" description="VOC" evidence="1">
    <location>
        <begin position="9"/>
        <end position="120"/>
    </location>
</feature>
<dbReference type="PANTHER" id="PTHR36503:SF1">
    <property type="entry name" value="BLR2520 PROTEIN"/>
    <property type="match status" value="1"/>
</dbReference>
<reference evidence="2 3" key="1">
    <citation type="submission" date="2020-08" db="EMBL/GenBank/DDBJ databases">
        <title>Genomic Encyclopedia of Type Strains, Phase IV (KMG-V): Genome sequencing to study the core and pangenomes of soil and plant-associated prokaryotes.</title>
        <authorList>
            <person name="Whitman W."/>
        </authorList>
    </citation>
    <scope>NUCLEOTIDE SEQUENCE [LARGE SCALE GENOMIC DNA]</scope>
    <source>
        <strain evidence="2 3">X5P2</strain>
    </source>
</reference>
<proteinExistence type="predicted"/>
<gene>
    <name evidence="2" type="ORF">HDF14_002011</name>
</gene>
<evidence type="ECO:0000259" key="1">
    <source>
        <dbReference type="PROSITE" id="PS51819"/>
    </source>
</evidence>
<dbReference type="InterPro" id="IPR029068">
    <property type="entry name" value="Glyas_Bleomycin-R_OHBP_Dase"/>
</dbReference>